<keyword evidence="1" id="KW-0472">Membrane</keyword>
<evidence type="ECO:0000313" key="4">
    <source>
        <dbReference type="Proteomes" id="UP001391051"/>
    </source>
</evidence>
<evidence type="ECO:0000256" key="1">
    <source>
        <dbReference type="SAM" id="Phobius"/>
    </source>
</evidence>
<dbReference type="EMBL" id="JAQQWE010000002">
    <property type="protein sequence ID" value="KAK7961933.1"/>
    <property type="molecule type" value="Genomic_DNA"/>
</dbReference>
<dbReference type="RefSeq" id="XP_066704044.1">
    <property type="nucleotide sequence ID" value="XM_066838980.1"/>
</dbReference>
<keyword evidence="1" id="KW-1133">Transmembrane helix</keyword>
<feature type="transmembrane region" description="Helical" evidence="1">
    <location>
        <begin position="27"/>
        <end position="50"/>
    </location>
</feature>
<comment type="caution">
    <text evidence="3">The sequence shown here is derived from an EMBL/GenBank/DDBJ whole genome shotgun (WGS) entry which is preliminary data.</text>
</comment>
<accession>A0ABR1QQ73</accession>
<reference evidence="3 4" key="1">
    <citation type="submission" date="2023-01" db="EMBL/GenBank/DDBJ databases">
        <title>Analysis of 21 Apiospora genomes using comparative genomics revels a genus with tremendous synthesis potential of carbohydrate active enzymes and secondary metabolites.</title>
        <authorList>
            <person name="Sorensen T."/>
        </authorList>
    </citation>
    <scope>NUCLEOTIDE SEQUENCE [LARGE SCALE GENOMIC DNA]</scope>
    <source>
        <strain evidence="3 4">CBS 24483</strain>
    </source>
</reference>
<feature type="chain" id="PRO_5045240589" evidence="2">
    <location>
        <begin position="18"/>
        <end position="97"/>
    </location>
</feature>
<dbReference type="GeneID" id="92072042"/>
<feature type="signal peptide" evidence="2">
    <location>
        <begin position="1"/>
        <end position="17"/>
    </location>
</feature>
<keyword evidence="1" id="KW-0812">Transmembrane</keyword>
<name>A0ABR1QQ73_9PEZI</name>
<organism evidence="3 4">
    <name type="scientific">Apiospora aurea</name>
    <dbReference type="NCBI Taxonomy" id="335848"/>
    <lineage>
        <taxon>Eukaryota</taxon>
        <taxon>Fungi</taxon>
        <taxon>Dikarya</taxon>
        <taxon>Ascomycota</taxon>
        <taxon>Pezizomycotina</taxon>
        <taxon>Sordariomycetes</taxon>
        <taxon>Xylariomycetidae</taxon>
        <taxon>Amphisphaeriales</taxon>
        <taxon>Apiosporaceae</taxon>
        <taxon>Apiospora</taxon>
    </lineage>
</organism>
<sequence>MLVKLSVGFALLRLCASKNIQKTFRYAIWALMGCIIAYTLFAVTCLLAYYRPIEANWNKVPGMYTAGKELLGGSSIDGQSSVLQLHCLPQLREQYVH</sequence>
<proteinExistence type="predicted"/>
<protein>
    <submittedName>
        <fullName evidence="3">Uncharacterized protein</fullName>
    </submittedName>
</protein>
<evidence type="ECO:0000313" key="3">
    <source>
        <dbReference type="EMBL" id="KAK7961933.1"/>
    </source>
</evidence>
<gene>
    <name evidence="3" type="ORF">PG986_002758</name>
</gene>
<dbReference type="Proteomes" id="UP001391051">
    <property type="component" value="Unassembled WGS sequence"/>
</dbReference>
<keyword evidence="2" id="KW-0732">Signal</keyword>
<keyword evidence="4" id="KW-1185">Reference proteome</keyword>
<evidence type="ECO:0000256" key="2">
    <source>
        <dbReference type="SAM" id="SignalP"/>
    </source>
</evidence>